<dbReference type="Gene3D" id="3.40.50.1820">
    <property type="entry name" value="alpha/beta hydrolase"/>
    <property type="match status" value="1"/>
</dbReference>
<evidence type="ECO:0000256" key="1">
    <source>
        <dbReference type="ARBA" id="ARBA00010515"/>
    </source>
</evidence>
<dbReference type="InterPro" id="IPR050309">
    <property type="entry name" value="Type-B_Carboxylest/Lipase"/>
</dbReference>
<dbReference type="InterPro" id="IPR002018">
    <property type="entry name" value="CarbesteraseB"/>
</dbReference>
<comment type="caution">
    <text evidence="4">The sequence shown here is derived from an EMBL/GenBank/DDBJ whole genome shotgun (WGS) entry which is preliminary data.</text>
</comment>
<organism evidence="4 5">
    <name type="scientific">Extremus antarcticus</name>
    <dbReference type="NCBI Taxonomy" id="702011"/>
    <lineage>
        <taxon>Eukaryota</taxon>
        <taxon>Fungi</taxon>
        <taxon>Dikarya</taxon>
        <taxon>Ascomycota</taxon>
        <taxon>Pezizomycotina</taxon>
        <taxon>Dothideomycetes</taxon>
        <taxon>Dothideomycetidae</taxon>
        <taxon>Mycosphaerellales</taxon>
        <taxon>Extremaceae</taxon>
        <taxon>Extremus</taxon>
    </lineage>
</organism>
<protein>
    <recommendedName>
        <fullName evidence="3">Carboxylesterase type B domain-containing protein</fullName>
    </recommendedName>
</protein>
<feature type="domain" description="Carboxylesterase type B" evidence="3">
    <location>
        <begin position="57"/>
        <end position="422"/>
    </location>
</feature>
<proteinExistence type="inferred from homology"/>
<reference evidence="4" key="1">
    <citation type="submission" date="2023-04" db="EMBL/GenBank/DDBJ databases">
        <title>Black Yeasts Isolated from many extreme environments.</title>
        <authorList>
            <person name="Coleine C."/>
            <person name="Stajich J.E."/>
            <person name="Selbmann L."/>
        </authorList>
    </citation>
    <scope>NUCLEOTIDE SEQUENCE</scope>
    <source>
        <strain evidence="4">CCFEE 5312</strain>
    </source>
</reference>
<dbReference type="EMBL" id="JAWDJX010000100">
    <property type="protein sequence ID" value="KAK3046315.1"/>
    <property type="molecule type" value="Genomic_DNA"/>
</dbReference>
<dbReference type="AlphaFoldDB" id="A0AAJ0DAH8"/>
<dbReference type="InterPro" id="IPR002168">
    <property type="entry name" value="Lipase_GDXG_HIS_AS"/>
</dbReference>
<evidence type="ECO:0000313" key="4">
    <source>
        <dbReference type="EMBL" id="KAK3046315.1"/>
    </source>
</evidence>
<feature type="region of interest" description="Disordered" evidence="2">
    <location>
        <begin position="1"/>
        <end position="28"/>
    </location>
</feature>
<comment type="similarity">
    <text evidence="1">Belongs to the 'GDXG' lipolytic enzyme family.</text>
</comment>
<evidence type="ECO:0000259" key="3">
    <source>
        <dbReference type="Pfam" id="PF00135"/>
    </source>
</evidence>
<dbReference type="Pfam" id="PF00135">
    <property type="entry name" value="COesterase"/>
    <property type="match status" value="1"/>
</dbReference>
<dbReference type="SUPFAM" id="SSF53474">
    <property type="entry name" value="alpha/beta-Hydrolases"/>
    <property type="match status" value="1"/>
</dbReference>
<dbReference type="PANTHER" id="PTHR11559">
    <property type="entry name" value="CARBOXYLESTERASE"/>
    <property type="match status" value="1"/>
</dbReference>
<dbReference type="InterPro" id="IPR029058">
    <property type="entry name" value="AB_hydrolase_fold"/>
</dbReference>
<name>A0AAJ0DAH8_9PEZI</name>
<accession>A0AAJ0DAH8</accession>
<dbReference type="GO" id="GO:0016787">
    <property type="term" value="F:hydrolase activity"/>
    <property type="evidence" value="ECO:0007669"/>
    <property type="project" value="InterPro"/>
</dbReference>
<gene>
    <name evidence="4" type="ORF">LTR09_012188</name>
</gene>
<dbReference type="PROSITE" id="PS01173">
    <property type="entry name" value="LIPASE_GDXG_HIS"/>
    <property type="match status" value="1"/>
</dbReference>
<sequence>MFSMLQIQGTLQASAKTTEPEADPNRRSPVVLQPLDACEREQRMIQAYLPFLPLKQSATEGLTLSINVPNVIISVEKLPVIVFVHGGGFANGSAYHPTYDLTRFTQLSVDMDMAVIAVGVNYRVGIPGFLNSEEMRSLGYEANNALDDQRLALRWIKKHIAGFGGDSERVTFMGQSAGGGKSKEPLFQQYVSMSGTCFLRPRSAAAVQTAYDTLVRDLGFADFNPQEQMDRILEDNEQGKLRGLSRKYNLGPTVDGKIVPEALDFRSLVEPAQALHSLPGLRYCRMLLIGDSGFDGMAFSSRLAGVVSILPKALVDSLHKQLDPLDQNFVPFLVSEYGLDVEASSNTEESTRPVLNLGNDILYAIPAITLAKLWSGSTVEGTRSFLYHFNCPNPWPGPWKGEASHVLDVALALQNHREQLNTGQRQCGERFGKDLIRFVNGLEVWQEYEQSTHPTSMVYTATIDGQEDDSTIAYDANSKHIGRRTAMQQMGELVHDKVMHSWEASMGGTRTSDA</sequence>
<evidence type="ECO:0000256" key="2">
    <source>
        <dbReference type="SAM" id="MobiDB-lite"/>
    </source>
</evidence>
<feature type="compositionally biased region" description="Polar residues" evidence="2">
    <location>
        <begin position="1"/>
        <end position="17"/>
    </location>
</feature>
<dbReference type="Proteomes" id="UP001271007">
    <property type="component" value="Unassembled WGS sequence"/>
</dbReference>
<evidence type="ECO:0000313" key="5">
    <source>
        <dbReference type="Proteomes" id="UP001271007"/>
    </source>
</evidence>
<keyword evidence="5" id="KW-1185">Reference proteome</keyword>